<organism evidence="1 2">
    <name type="scientific">Trapa natans</name>
    <name type="common">Water chestnut</name>
    <dbReference type="NCBI Taxonomy" id="22666"/>
    <lineage>
        <taxon>Eukaryota</taxon>
        <taxon>Viridiplantae</taxon>
        <taxon>Streptophyta</taxon>
        <taxon>Embryophyta</taxon>
        <taxon>Tracheophyta</taxon>
        <taxon>Spermatophyta</taxon>
        <taxon>Magnoliopsida</taxon>
        <taxon>eudicotyledons</taxon>
        <taxon>Gunneridae</taxon>
        <taxon>Pentapetalae</taxon>
        <taxon>rosids</taxon>
        <taxon>malvids</taxon>
        <taxon>Myrtales</taxon>
        <taxon>Lythraceae</taxon>
        <taxon>Trapa</taxon>
    </lineage>
</organism>
<evidence type="ECO:0000313" key="2">
    <source>
        <dbReference type="Proteomes" id="UP001346149"/>
    </source>
</evidence>
<dbReference type="Proteomes" id="UP001346149">
    <property type="component" value="Unassembled WGS sequence"/>
</dbReference>
<keyword evidence="2" id="KW-1185">Reference proteome</keyword>
<evidence type="ECO:0008006" key="3">
    <source>
        <dbReference type="Google" id="ProtNLM"/>
    </source>
</evidence>
<accession>A0AAN7LI34</accession>
<name>A0AAN7LI34_TRANT</name>
<comment type="caution">
    <text evidence="1">The sequence shown here is derived from an EMBL/GenBank/DDBJ whole genome shotgun (WGS) entry which is preliminary data.</text>
</comment>
<gene>
    <name evidence="1" type="ORF">SAY86_002599</name>
</gene>
<sequence>MGTCEEAPLFSNELTVEGKLNPTKIPERLQEKMKLDVVVSEVRSVTIERKKDLITVKGTMDVKVLVESLKGRMKIVKKKKKKKGDICD</sequence>
<reference evidence="1 2" key="1">
    <citation type="journal article" date="2023" name="Hortic Res">
        <title>Pangenome of water caltrop reveals structural variations and asymmetric subgenome divergence after allopolyploidization.</title>
        <authorList>
            <person name="Zhang X."/>
            <person name="Chen Y."/>
            <person name="Wang L."/>
            <person name="Yuan Y."/>
            <person name="Fang M."/>
            <person name="Shi L."/>
            <person name="Lu R."/>
            <person name="Comes H.P."/>
            <person name="Ma Y."/>
            <person name="Chen Y."/>
            <person name="Huang G."/>
            <person name="Zhou Y."/>
            <person name="Zheng Z."/>
            <person name="Qiu Y."/>
        </authorList>
    </citation>
    <scope>NUCLEOTIDE SEQUENCE [LARGE SCALE GENOMIC DNA]</scope>
    <source>
        <strain evidence="1">F231</strain>
    </source>
</reference>
<protein>
    <recommendedName>
        <fullName evidence="3">HMA domain-containing protein</fullName>
    </recommendedName>
</protein>
<dbReference type="AlphaFoldDB" id="A0AAN7LI34"/>
<dbReference type="EMBL" id="JAXQNO010000013">
    <property type="protein sequence ID" value="KAK4785910.1"/>
    <property type="molecule type" value="Genomic_DNA"/>
</dbReference>
<evidence type="ECO:0000313" key="1">
    <source>
        <dbReference type="EMBL" id="KAK4785910.1"/>
    </source>
</evidence>
<proteinExistence type="predicted"/>